<dbReference type="Pfam" id="PF13460">
    <property type="entry name" value="NAD_binding_10"/>
    <property type="match status" value="1"/>
</dbReference>
<dbReference type="GO" id="GO:0016646">
    <property type="term" value="F:oxidoreductase activity, acting on the CH-NH group of donors, NAD or NADP as acceptor"/>
    <property type="evidence" value="ECO:0007669"/>
    <property type="project" value="TreeGrafter"/>
</dbReference>
<dbReference type="RefSeq" id="WP_147781867.1">
    <property type="nucleotide sequence ID" value="NZ_VRMG01000003.1"/>
</dbReference>
<dbReference type="Proteomes" id="UP000321379">
    <property type="component" value="Unassembled WGS sequence"/>
</dbReference>
<dbReference type="EMBL" id="VRMG01000003">
    <property type="protein sequence ID" value="TXN32320.1"/>
    <property type="molecule type" value="Genomic_DNA"/>
</dbReference>
<dbReference type="InterPro" id="IPR051606">
    <property type="entry name" value="Polyketide_Oxido-like"/>
</dbReference>
<gene>
    <name evidence="2" type="ORF">FVP33_01475</name>
</gene>
<accession>A0A5C8UVG7</accession>
<keyword evidence="3" id="KW-1185">Reference proteome</keyword>
<dbReference type="InterPro" id="IPR016040">
    <property type="entry name" value="NAD(P)-bd_dom"/>
</dbReference>
<dbReference type="InterPro" id="IPR036291">
    <property type="entry name" value="NAD(P)-bd_dom_sf"/>
</dbReference>
<dbReference type="AlphaFoldDB" id="A0A5C8UVG7"/>
<name>A0A5C8UVG7_9MICO</name>
<sequence length="213" mass="21851">MTRITVLGGTGYTGSNIAREAVSRGHEVTSFSRTAPTAPIDGVRYLIGSIQDELAGLVSDADVIIGALAPRGGLETELRSLYATLARAAAAAGKRVGIVGGFSALRLAPGATRTAYTDGVPPQFATEARVMAEVIDDLVEGAPEGLDWFYVSPAAEYGSYAPGETKGTYRTGGEVAIFDESGASAISGADFATAIVDEIETPAHSGAQFGVAY</sequence>
<dbReference type="Gene3D" id="3.40.50.720">
    <property type="entry name" value="NAD(P)-binding Rossmann-like Domain"/>
    <property type="match status" value="1"/>
</dbReference>
<evidence type="ECO:0000259" key="1">
    <source>
        <dbReference type="Pfam" id="PF13460"/>
    </source>
</evidence>
<dbReference type="PANTHER" id="PTHR43355:SF2">
    <property type="entry name" value="FLAVIN REDUCTASE (NADPH)"/>
    <property type="match status" value="1"/>
</dbReference>
<comment type="caution">
    <text evidence="2">The sequence shown here is derived from an EMBL/GenBank/DDBJ whole genome shotgun (WGS) entry which is preliminary data.</text>
</comment>
<evidence type="ECO:0000313" key="3">
    <source>
        <dbReference type="Proteomes" id="UP000321379"/>
    </source>
</evidence>
<reference evidence="2 3" key="1">
    <citation type="submission" date="2019-08" db="EMBL/GenBank/DDBJ databases">
        <title>Bacterial whole genome sequence for Glaciihabitans sp. CHu50b-6-2.</title>
        <authorList>
            <person name="Jin L."/>
        </authorList>
    </citation>
    <scope>NUCLEOTIDE SEQUENCE [LARGE SCALE GENOMIC DNA]</scope>
    <source>
        <strain evidence="2 3">CHu50b-6-2</strain>
    </source>
</reference>
<protein>
    <submittedName>
        <fullName evidence="2">NAD(P)H-binding protein</fullName>
    </submittedName>
</protein>
<feature type="domain" description="NAD(P)-binding" evidence="1">
    <location>
        <begin position="8"/>
        <end position="202"/>
    </location>
</feature>
<dbReference type="PANTHER" id="PTHR43355">
    <property type="entry name" value="FLAVIN REDUCTASE (NADPH)"/>
    <property type="match status" value="1"/>
</dbReference>
<dbReference type="SUPFAM" id="SSF51735">
    <property type="entry name" value="NAD(P)-binding Rossmann-fold domains"/>
    <property type="match status" value="1"/>
</dbReference>
<organism evidence="2 3">
    <name type="scientific">Lacisediminihabitans profunda</name>
    <dbReference type="NCBI Taxonomy" id="2594790"/>
    <lineage>
        <taxon>Bacteria</taxon>
        <taxon>Bacillati</taxon>
        <taxon>Actinomycetota</taxon>
        <taxon>Actinomycetes</taxon>
        <taxon>Micrococcales</taxon>
        <taxon>Microbacteriaceae</taxon>
        <taxon>Lacisediminihabitans</taxon>
    </lineage>
</organism>
<evidence type="ECO:0000313" key="2">
    <source>
        <dbReference type="EMBL" id="TXN32320.1"/>
    </source>
</evidence>
<proteinExistence type="predicted"/>